<dbReference type="Proteomes" id="UP000317422">
    <property type="component" value="Unassembled WGS sequence"/>
</dbReference>
<keyword evidence="1" id="KW-0812">Transmembrane</keyword>
<protein>
    <submittedName>
        <fullName evidence="2">Uncharacterized protein</fullName>
    </submittedName>
</protein>
<dbReference type="EMBL" id="VFQC01000003">
    <property type="protein sequence ID" value="TQN27860.1"/>
    <property type="molecule type" value="Genomic_DNA"/>
</dbReference>
<gene>
    <name evidence="2" type="ORF">FHX37_4591</name>
</gene>
<reference evidence="2 3" key="1">
    <citation type="submission" date="2019-06" db="EMBL/GenBank/DDBJ databases">
        <title>Sequencing the genomes of 1000 actinobacteria strains.</title>
        <authorList>
            <person name="Klenk H.-P."/>
        </authorList>
    </citation>
    <scope>NUCLEOTIDE SEQUENCE [LARGE SCALE GENOMIC DNA]</scope>
    <source>
        <strain evidence="2 3">DSM 45015</strain>
    </source>
</reference>
<feature type="transmembrane region" description="Helical" evidence="1">
    <location>
        <begin position="17"/>
        <end position="37"/>
    </location>
</feature>
<evidence type="ECO:0000313" key="2">
    <source>
        <dbReference type="EMBL" id="TQN27860.1"/>
    </source>
</evidence>
<evidence type="ECO:0000256" key="1">
    <source>
        <dbReference type="SAM" id="Phobius"/>
    </source>
</evidence>
<accession>A0A543N7S3</accession>
<dbReference type="RefSeq" id="WP_141926264.1">
    <property type="nucleotide sequence ID" value="NZ_VFQC01000003.1"/>
</dbReference>
<proteinExistence type="predicted"/>
<feature type="transmembrane region" description="Helical" evidence="1">
    <location>
        <begin position="43"/>
        <end position="62"/>
    </location>
</feature>
<evidence type="ECO:0000313" key="3">
    <source>
        <dbReference type="Proteomes" id="UP000317422"/>
    </source>
</evidence>
<comment type="caution">
    <text evidence="2">The sequence shown here is derived from an EMBL/GenBank/DDBJ whole genome shotgun (WGS) entry which is preliminary data.</text>
</comment>
<sequence length="72" mass="7564">MAARATSSVLGRTIRSVLVGLLAFLAIAVFAVLGGGLAMRDTLYVLVFVVLCCCLYVAFPALRAKRDGGEES</sequence>
<dbReference type="AlphaFoldDB" id="A0A543N7S3"/>
<name>A0A543N7S3_9ACTN</name>
<keyword evidence="1" id="KW-1133">Transmembrane helix</keyword>
<organism evidence="2 3">
    <name type="scientific">Haloactinospora alba</name>
    <dbReference type="NCBI Taxonomy" id="405555"/>
    <lineage>
        <taxon>Bacteria</taxon>
        <taxon>Bacillati</taxon>
        <taxon>Actinomycetota</taxon>
        <taxon>Actinomycetes</taxon>
        <taxon>Streptosporangiales</taxon>
        <taxon>Nocardiopsidaceae</taxon>
        <taxon>Haloactinospora</taxon>
    </lineage>
</organism>
<keyword evidence="1" id="KW-0472">Membrane</keyword>
<keyword evidence="3" id="KW-1185">Reference proteome</keyword>